<dbReference type="InterPro" id="IPR009003">
    <property type="entry name" value="Peptidase_S1_PA"/>
</dbReference>
<proteinExistence type="predicted"/>
<dbReference type="EMBL" id="JBBBDM010000005">
    <property type="protein sequence ID" value="MEI5687837.1"/>
    <property type="molecule type" value="Genomic_DNA"/>
</dbReference>
<reference evidence="1 2" key="1">
    <citation type="journal article" date="2013" name="Int. J. Syst. Evol. Microbiol.">
        <title>Sphingomonas kyungheensis sp. nov., a bacterium with ginsenoside-converting activity isolated from soil of a ginseng field.</title>
        <authorList>
            <person name="Son H.M."/>
            <person name="Yang J.E."/>
            <person name="Park Y."/>
            <person name="Han C.K."/>
            <person name="Kim S.G."/>
            <person name="Kook M."/>
            <person name="Yi T.H."/>
        </authorList>
    </citation>
    <scope>NUCLEOTIDE SEQUENCE [LARGE SCALE GENOMIC DNA]</scope>
    <source>
        <strain evidence="1 2">LMG 26582</strain>
    </source>
</reference>
<dbReference type="GO" id="GO:0008233">
    <property type="term" value="F:peptidase activity"/>
    <property type="evidence" value="ECO:0007669"/>
    <property type="project" value="UniProtKB-KW"/>
</dbReference>
<evidence type="ECO:0000313" key="2">
    <source>
        <dbReference type="Proteomes" id="UP001367771"/>
    </source>
</evidence>
<organism evidence="1 2">
    <name type="scientific">Sphingomonas kyungheensis</name>
    <dbReference type="NCBI Taxonomy" id="1069987"/>
    <lineage>
        <taxon>Bacteria</taxon>
        <taxon>Pseudomonadati</taxon>
        <taxon>Pseudomonadota</taxon>
        <taxon>Alphaproteobacteria</taxon>
        <taxon>Sphingomonadales</taxon>
        <taxon>Sphingomonadaceae</taxon>
        <taxon>Sphingomonas</taxon>
    </lineage>
</organism>
<dbReference type="GO" id="GO:0006508">
    <property type="term" value="P:proteolysis"/>
    <property type="evidence" value="ECO:0007669"/>
    <property type="project" value="UniProtKB-KW"/>
</dbReference>
<dbReference type="RefSeq" id="WP_336545460.1">
    <property type="nucleotide sequence ID" value="NZ_JBBBDM010000005.1"/>
</dbReference>
<dbReference type="SUPFAM" id="SSF50494">
    <property type="entry name" value="Trypsin-like serine proteases"/>
    <property type="match status" value="1"/>
</dbReference>
<dbReference type="Proteomes" id="UP001367771">
    <property type="component" value="Unassembled WGS sequence"/>
</dbReference>
<comment type="caution">
    <text evidence="1">The sequence shown here is derived from an EMBL/GenBank/DDBJ whole genome shotgun (WGS) entry which is preliminary data.</text>
</comment>
<evidence type="ECO:0000313" key="1">
    <source>
        <dbReference type="EMBL" id="MEI5687837.1"/>
    </source>
</evidence>
<dbReference type="Gene3D" id="2.40.10.10">
    <property type="entry name" value="Trypsin-like serine proteases"/>
    <property type="match status" value="2"/>
</dbReference>
<name>A0ABU8H4B9_9SPHN</name>
<keyword evidence="1" id="KW-0378">Hydrolase</keyword>
<keyword evidence="2" id="KW-1185">Reference proteome</keyword>
<keyword evidence="1" id="KW-0645">Protease</keyword>
<sequence>MDPRAYVAAGAAEARRLAPIGAIESDFVLRAKRGFGVPPGAGTAFLVSPCYALTNYHVVFGNHPLNLDPMADYDVSVRFALAAADAPLRVAGRVRHAGGLGGALPDLALVRLDDCPGRRLGWYELAAPRADPRGPVDLAGYARDRGMRQLSRQRACRIVAAAGTATAGAGWLLHDCASREGASGAPLLDPAAPGAPLVVAINAGELAPVRDILPGFTAAHANIAIPSAALSALPAMLAAIRRDRAGQANPLAR</sequence>
<accession>A0ABU8H4B9</accession>
<gene>
    <name evidence="1" type="ORF">V8201_12175</name>
</gene>
<dbReference type="InterPro" id="IPR043504">
    <property type="entry name" value="Peptidase_S1_PA_chymotrypsin"/>
</dbReference>
<dbReference type="Pfam" id="PF13365">
    <property type="entry name" value="Trypsin_2"/>
    <property type="match status" value="1"/>
</dbReference>
<protein>
    <submittedName>
        <fullName evidence="1">Serine protease</fullName>
    </submittedName>
</protein>